<dbReference type="Proteomes" id="UP000034400">
    <property type="component" value="Unassembled WGS sequence"/>
</dbReference>
<proteinExistence type="predicted"/>
<sequence length="76" mass="8558">MRHQKAAFEVGFDDRVPIRLDLVERSIETHGTYESRGIDQQIYALDVRECGLDIRALAYVSALAGGRRPQLRNGVS</sequence>
<dbReference type="AlphaFoldDB" id="A0ABD4AJ80"/>
<reference evidence="1 2" key="1">
    <citation type="submission" date="2015-03" db="EMBL/GenBank/DDBJ databases">
        <title>Draft genome sequences of the Burkholderia contaminans strains LMG 23361 and FFH2055 and Burkholderia cenocepacia K56-2.</title>
        <authorList>
            <person name="Bloodworth R.A."/>
            <person name="Selin C."/>
            <person name="Lopez De Volder M.A."/>
            <person name="Degrossi J."/>
            <person name="Drevinek P."/>
            <person name="Galanternik L."/>
            <person name="Cardona S.T."/>
        </authorList>
    </citation>
    <scope>NUCLEOTIDE SEQUENCE [LARGE SCALE GENOMIC DNA]</scope>
    <source>
        <strain evidence="1 2">LMG 23361</strain>
    </source>
</reference>
<name>A0ABD4AJ80_9BURK</name>
<comment type="caution">
    <text evidence="1">The sequence shown here is derived from an EMBL/GenBank/DDBJ whole genome shotgun (WGS) entry which is preliminary data.</text>
</comment>
<organism evidence="1 2">
    <name type="scientific">Burkholderia contaminans LMG 23361</name>
    <dbReference type="NCBI Taxonomy" id="1334628"/>
    <lineage>
        <taxon>Bacteria</taxon>
        <taxon>Pseudomonadati</taxon>
        <taxon>Pseudomonadota</taxon>
        <taxon>Betaproteobacteria</taxon>
        <taxon>Burkholderiales</taxon>
        <taxon>Burkholderiaceae</taxon>
        <taxon>Burkholderia</taxon>
        <taxon>Burkholderia cepacia complex</taxon>
    </lineage>
</organism>
<accession>A0ABD4AJ80</accession>
<evidence type="ECO:0000313" key="2">
    <source>
        <dbReference type="Proteomes" id="UP000034400"/>
    </source>
</evidence>
<gene>
    <name evidence="1" type="ORF">WR31_29795</name>
</gene>
<evidence type="ECO:0000313" key="1">
    <source>
        <dbReference type="EMBL" id="KKL31923.1"/>
    </source>
</evidence>
<protein>
    <submittedName>
        <fullName evidence="1">Uncharacterized protein</fullName>
    </submittedName>
</protein>
<dbReference type="EMBL" id="LASD01000013">
    <property type="protein sequence ID" value="KKL31923.1"/>
    <property type="molecule type" value="Genomic_DNA"/>
</dbReference>